<accession>A0A919WGW6</accession>
<evidence type="ECO:0000256" key="2">
    <source>
        <dbReference type="SAM" id="MobiDB-lite"/>
    </source>
</evidence>
<feature type="region of interest" description="Disordered" evidence="2">
    <location>
        <begin position="126"/>
        <end position="153"/>
    </location>
</feature>
<keyword evidence="3" id="KW-0472">Membrane</keyword>
<dbReference type="AlphaFoldDB" id="A0A919WGW6"/>
<keyword evidence="3" id="KW-0812">Transmembrane</keyword>
<comment type="caution">
    <text evidence="4">The sequence shown here is derived from an EMBL/GenBank/DDBJ whole genome shotgun (WGS) entry which is preliminary data.</text>
</comment>
<feature type="compositionally biased region" description="Basic and acidic residues" evidence="2">
    <location>
        <begin position="126"/>
        <end position="148"/>
    </location>
</feature>
<gene>
    <name evidence="4" type="primary">swrB</name>
    <name evidence="4" type="ORF">J27TS8_15470</name>
</gene>
<evidence type="ECO:0000256" key="1">
    <source>
        <dbReference type="SAM" id="Coils"/>
    </source>
</evidence>
<organism evidence="4 5">
    <name type="scientific">Robertmurraya siralis</name>
    <dbReference type="NCBI Taxonomy" id="77777"/>
    <lineage>
        <taxon>Bacteria</taxon>
        <taxon>Bacillati</taxon>
        <taxon>Bacillota</taxon>
        <taxon>Bacilli</taxon>
        <taxon>Bacillales</taxon>
        <taxon>Bacillaceae</taxon>
        <taxon>Robertmurraya</taxon>
    </lineage>
</organism>
<reference evidence="4" key="1">
    <citation type="submission" date="2021-03" db="EMBL/GenBank/DDBJ databases">
        <title>Antimicrobial resistance genes in bacteria isolated from Japanese honey, and their potential for conferring macrolide and lincosamide resistance in the American foulbrood pathogen Paenibacillus larvae.</title>
        <authorList>
            <person name="Okamoto M."/>
            <person name="Kumagai M."/>
            <person name="Kanamori H."/>
            <person name="Takamatsu D."/>
        </authorList>
    </citation>
    <scope>NUCLEOTIDE SEQUENCE</scope>
    <source>
        <strain evidence="4">J27TS8</strain>
    </source>
</reference>
<evidence type="ECO:0000313" key="4">
    <source>
        <dbReference type="EMBL" id="GIN61554.1"/>
    </source>
</evidence>
<dbReference type="RefSeq" id="WP_212933452.1">
    <property type="nucleotide sequence ID" value="NZ_BORC01000002.1"/>
</dbReference>
<dbReference type="Proteomes" id="UP000682111">
    <property type="component" value="Unassembled WGS sequence"/>
</dbReference>
<keyword evidence="3" id="KW-1133">Transmembrane helix</keyword>
<feature type="coiled-coil region" evidence="1">
    <location>
        <begin position="41"/>
        <end position="72"/>
    </location>
</feature>
<keyword evidence="5" id="KW-1185">Reference proteome</keyword>
<dbReference type="EMBL" id="BORC01000002">
    <property type="protein sequence ID" value="GIN61554.1"/>
    <property type="molecule type" value="Genomic_DNA"/>
</dbReference>
<name>A0A919WGW6_9BACI</name>
<evidence type="ECO:0000256" key="3">
    <source>
        <dbReference type="SAM" id="Phobius"/>
    </source>
</evidence>
<keyword evidence="1" id="KW-0175">Coiled coil</keyword>
<sequence>MTNLFLFISLILNIVALFCIVILYLRQNRLLVVEKRQEEILKEIEEVISSYLIEMTEENEKFIEKLSQVQSKTEAGQGMAITEQIDDNIELNKERVQLEKGENITYRKGTVFQAVKAYRNVNGNSEEKLDQEKVKPNLENKEAQREKIEDSDDINDESVYHKAILLQKQGLSIEDIAKKLGKGKTELELLFKLRQNEKE</sequence>
<protein>
    <submittedName>
        <fullName evidence="4">Swarming motility protein SwrB</fullName>
    </submittedName>
</protein>
<proteinExistence type="predicted"/>
<evidence type="ECO:0000313" key="5">
    <source>
        <dbReference type="Proteomes" id="UP000682111"/>
    </source>
</evidence>
<feature type="transmembrane region" description="Helical" evidence="3">
    <location>
        <begin position="6"/>
        <end position="25"/>
    </location>
</feature>